<evidence type="ECO:0000313" key="18">
    <source>
        <dbReference type="Proteomes" id="UP000267250"/>
    </source>
</evidence>
<evidence type="ECO:0000313" key="17">
    <source>
        <dbReference type="EMBL" id="AZR74769.1"/>
    </source>
</evidence>
<evidence type="ECO:0000256" key="8">
    <source>
        <dbReference type="ARBA" id="ARBA00022833"/>
    </source>
</evidence>
<name>A0A3S9T2J2_9FIRM</name>
<dbReference type="Proteomes" id="UP000267250">
    <property type="component" value="Chromosome"/>
</dbReference>
<dbReference type="CDD" id="cd00114">
    <property type="entry name" value="LIGANc"/>
    <property type="match status" value="1"/>
</dbReference>
<dbReference type="PROSITE" id="PS01056">
    <property type="entry name" value="DNA_LIGASE_N2"/>
    <property type="match status" value="1"/>
</dbReference>
<evidence type="ECO:0000256" key="5">
    <source>
        <dbReference type="ARBA" id="ARBA00022705"/>
    </source>
</evidence>
<dbReference type="AlphaFoldDB" id="A0A3S9T2J2"/>
<feature type="binding site" evidence="15">
    <location>
        <position position="106"/>
    </location>
    <ligand>
        <name>NAD(+)</name>
        <dbReference type="ChEBI" id="CHEBI:57540"/>
    </ligand>
</feature>
<reference evidence="17 18" key="1">
    <citation type="submission" date="2016-07" db="EMBL/GenBank/DDBJ databases">
        <title>Genome and transcriptome analysis of iron-reducing fermentative bacteria Anoxybacter fermentans.</title>
        <authorList>
            <person name="Zeng X."/>
            <person name="Shao Z."/>
        </authorList>
    </citation>
    <scope>NUCLEOTIDE SEQUENCE [LARGE SCALE GENOMIC DNA]</scope>
    <source>
        <strain evidence="17 18">DY22613</strain>
    </source>
</reference>
<dbReference type="SUPFAM" id="SSF50249">
    <property type="entry name" value="Nucleic acid-binding proteins"/>
    <property type="match status" value="1"/>
</dbReference>
<dbReference type="Gene3D" id="2.40.50.140">
    <property type="entry name" value="Nucleic acid-binding proteins"/>
    <property type="match status" value="1"/>
</dbReference>
<keyword evidence="6 15" id="KW-0479">Metal-binding</keyword>
<evidence type="ECO:0000256" key="11">
    <source>
        <dbReference type="ARBA" id="ARBA00023204"/>
    </source>
</evidence>
<dbReference type="InterPro" id="IPR001357">
    <property type="entry name" value="BRCT_dom"/>
</dbReference>
<feature type="binding site" evidence="15">
    <location>
        <position position="302"/>
    </location>
    <ligand>
        <name>NAD(+)</name>
        <dbReference type="ChEBI" id="CHEBI:57540"/>
    </ligand>
</feature>
<proteinExistence type="inferred from homology"/>
<dbReference type="GO" id="GO:0046872">
    <property type="term" value="F:metal ion binding"/>
    <property type="evidence" value="ECO:0007669"/>
    <property type="project" value="UniProtKB-KW"/>
</dbReference>
<gene>
    <name evidence="15" type="primary">ligA</name>
    <name evidence="17" type="ORF">BBF96_00835</name>
</gene>
<dbReference type="NCBIfam" id="TIGR00575">
    <property type="entry name" value="dnlj"/>
    <property type="match status" value="1"/>
</dbReference>
<feature type="binding site" evidence="15">
    <location>
        <position position="399"/>
    </location>
    <ligand>
        <name>Zn(2+)</name>
        <dbReference type="ChEBI" id="CHEBI:29105"/>
    </ligand>
</feature>
<dbReference type="CDD" id="cd17748">
    <property type="entry name" value="BRCT_DNA_ligase_like"/>
    <property type="match status" value="1"/>
</dbReference>
<dbReference type="SMART" id="SM00278">
    <property type="entry name" value="HhH1"/>
    <property type="match status" value="3"/>
</dbReference>
<dbReference type="SUPFAM" id="SSF56091">
    <property type="entry name" value="DNA ligase/mRNA capping enzyme, catalytic domain"/>
    <property type="match status" value="1"/>
</dbReference>
<evidence type="ECO:0000256" key="1">
    <source>
        <dbReference type="ARBA" id="ARBA00004067"/>
    </source>
</evidence>
<evidence type="ECO:0000256" key="12">
    <source>
        <dbReference type="ARBA" id="ARBA00023211"/>
    </source>
</evidence>
<dbReference type="GO" id="GO:0006260">
    <property type="term" value="P:DNA replication"/>
    <property type="evidence" value="ECO:0007669"/>
    <property type="project" value="UniProtKB-KW"/>
</dbReference>
<dbReference type="EC" id="6.5.1.2" evidence="2 15"/>
<dbReference type="FunFam" id="3.30.470.30:FF:000001">
    <property type="entry name" value="DNA ligase"/>
    <property type="match status" value="1"/>
</dbReference>
<dbReference type="InterPro" id="IPR004150">
    <property type="entry name" value="NAD_DNA_ligase_OB"/>
</dbReference>
<dbReference type="SMART" id="SM00532">
    <property type="entry name" value="LIGANc"/>
    <property type="match status" value="1"/>
</dbReference>
<dbReference type="Gene3D" id="1.10.150.20">
    <property type="entry name" value="5' to 3' exonuclease, C-terminal subdomain"/>
    <property type="match status" value="2"/>
</dbReference>
<feature type="binding site" evidence="15">
    <location>
        <begin position="26"/>
        <end position="30"/>
    </location>
    <ligand>
        <name>NAD(+)</name>
        <dbReference type="ChEBI" id="CHEBI:57540"/>
    </ligand>
</feature>
<keyword evidence="18" id="KW-1185">Reference proteome</keyword>
<organism evidence="17 18">
    <name type="scientific">Anoxybacter fermentans</name>
    <dbReference type="NCBI Taxonomy" id="1323375"/>
    <lineage>
        <taxon>Bacteria</taxon>
        <taxon>Bacillati</taxon>
        <taxon>Bacillota</taxon>
        <taxon>Clostridia</taxon>
        <taxon>Halanaerobiales</taxon>
        <taxon>Anoxybacter</taxon>
    </lineage>
</organism>
<dbReference type="InterPro" id="IPR003583">
    <property type="entry name" value="Hlx-hairpin-Hlx_DNA-bd_motif"/>
</dbReference>
<evidence type="ECO:0000256" key="3">
    <source>
        <dbReference type="ARBA" id="ARBA00013308"/>
    </source>
</evidence>
<dbReference type="Gene3D" id="1.10.287.610">
    <property type="entry name" value="Helix hairpin bin"/>
    <property type="match status" value="1"/>
</dbReference>
<evidence type="ECO:0000256" key="10">
    <source>
        <dbReference type="ARBA" id="ARBA00023027"/>
    </source>
</evidence>
<dbReference type="KEGG" id="aft:BBF96_00835"/>
<dbReference type="PANTHER" id="PTHR23389:SF9">
    <property type="entry name" value="DNA LIGASE"/>
    <property type="match status" value="1"/>
</dbReference>
<keyword evidence="12 15" id="KW-0464">Manganese</keyword>
<dbReference type="GO" id="GO:0006281">
    <property type="term" value="P:DNA repair"/>
    <property type="evidence" value="ECO:0007669"/>
    <property type="project" value="UniProtKB-KW"/>
</dbReference>
<keyword evidence="11 15" id="KW-0234">DNA repair</keyword>
<dbReference type="InterPro" id="IPR004149">
    <property type="entry name" value="Znf_DNAligase_C4"/>
</dbReference>
<dbReference type="EMBL" id="CP016379">
    <property type="protein sequence ID" value="AZR74769.1"/>
    <property type="molecule type" value="Genomic_DNA"/>
</dbReference>
<dbReference type="InterPro" id="IPR013840">
    <property type="entry name" value="DNAligase_N"/>
</dbReference>
<comment type="similarity">
    <text evidence="14 15">Belongs to the NAD-dependent DNA ligase family. LigA subfamily.</text>
</comment>
<dbReference type="InterPro" id="IPR013839">
    <property type="entry name" value="DNAligase_adenylation"/>
</dbReference>
<comment type="caution">
    <text evidence="15">Lacks conserved residue(s) required for the propagation of feature annotation.</text>
</comment>
<dbReference type="Pfam" id="PF03119">
    <property type="entry name" value="DNA_ligase_ZBD"/>
    <property type="match status" value="1"/>
</dbReference>
<dbReference type="PANTHER" id="PTHR23389">
    <property type="entry name" value="CHROMOSOME TRANSMISSION FIDELITY FACTOR 18"/>
    <property type="match status" value="1"/>
</dbReference>
<evidence type="ECO:0000256" key="13">
    <source>
        <dbReference type="ARBA" id="ARBA00034005"/>
    </source>
</evidence>
<dbReference type="InterPro" id="IPR012340">
    <property type="entry name" value="NA-bd_OB-fold"/>
</dbReference>
<feature type="binding site" evidence="15">
    <location>
        <position position="396"/>
    </location>
    <ligand>
        <name>Zn(2+)</name>
        <dbReference type="ChEBI" id="CHEBI:29105"/>
    </ligand>
</feature>
<comment type="function">
    <text evidence="1 15">DNA ligase that catalyzes the formation of phosphodiester linkages between 5'-phosphoryl and 3'-hydroxyl groups in double-stranded DNA using NAD as a coenzyme and as the energy source for the reaction. It is essential for DNA replication and repair of damaged DNA.</text>
</comment>
<evidence type="ECO:0000259" key="16">
    <source>
        <dbReference type="PROSITE" id="PS50172"/>
    </source>
</evidence>
<evidence type="ECO:0000256" key="15">
    <source>
        <dbReference type="HAMAP-Rule" id="MF_01588"/>
    </source>
</evidence>
<dbReference type="Pfam" id="PF12826">
    <property type="entry name" value="HHH_2"/>
    <property type="match status" value="1"/>
</dbReference>
<evidence type="ECO:0000256" key="14">
    <source>
        <dbReference type="ARBA" id="ARBA00060881"/>
    </source>
</evidence>
<dbReference type="Pfam" id="PF00533">
    <property type="entry name" value="BRCT"/>
    <property type="match status" value="1"/>
</dbReference>
<dbReference type="FunFam" id="1.10.150.20:FF:000006">
    <property type="entry name" value="DNA ligase"/>
    <property type="match status" value="1"/>
</dbReference>
<keyword evidence="7 15" id="KW-0227">DNA damage</keyword>
<dbReference type="InterPro" id="IPR033136">
    <property type="entry name" value="DNA_ligase_CS"/>
</dbReference>
<feature type="binding site" evidence="15">
    <location>
        <position position="420"/>
    </location>
    <ligand>
        <name>Zn(2+)</name>
        <dbReference type="ChEBI" id="CHEBI:29105"/>
    </ligand>
</feature>
<dbReference type="Gene3D" id="6.20.10.30">
    <property type="match status" value="1"/>
</dbReference>
<dbReference type="Pfam" id="PF01653">
    <property type="entry name" value="DNA_ligase_aden"/>
    <property type="match status" value="1"/>
</dbReference>
<dbReference type="Gene3D" id="3.30.470.30">
    <property type="entry name" value="DNA ligase/mRNA capping enzyme"/>
    <property type="match status" value="1"/>
</dbReference>
<feature type="active site" description="N6-AMP-lysine intermediate" evidence="15">
    <location>
        <position position="108"/>
    </location>
</feature>
<feature type="binding site" evidence="15">
    <location>
        <position position="278"/>
    </location>
    <ligand>
        <name>NAD(+)</name>
        <dbReference type="ChEBI" id="CHEBI:57540"/>
    </ligand>
</feature>
<keyword evidence="10 15" id="KW-0520">NAD</keyword>
<dbReference type="HAMAP" id="MF_01588">
    <property type="entry name" value="DNA_ligase_A"/>
    <property type="match status" value="1"/>
</dbReference>
<dbReference type="FunFam" id="1.10.150.20:FF:000007">
    <property type="entry name" value="DNA ligase"/>
    <property type="match status" value="1"/>
</dbReference>
<dbReference type="GO" id="GO:0003677">
    <property type="term" value="F:DNA binding"/>
    <property type="evidence" value="ECO:0007669"/>
    <property type="project" value="InterPro"/>
</dbReference>
<dbReference type="FunFam" id="1.10.287.610:FF:000002">
    <property type="entry name" value="DNA ligase"/>
    <property type="match status" value="1"/>
</dbReference>
<keyword evidence="9 15" id="KW-0460">Magnesium</keyword>
<dbReference type="SMART" id="SM00292">
    <property type="entry name" value="BRCT"/>
    <property type="match status" value="1"/>
</dbReference>
<dbReference type="Pfam" id="PF14520">
    <property type="entry name" value="HHH_5"/>
    <property type="match status" value="1"/>
</dbReference>
<evidence type="ECO:0000256" key="9">
    <source>
        <dbReference type="ARBA" id="ARBA00022842"/>
    </source>
</evidence>
<feature type="binding site" evidence="15">
    <location>
        <begin position="75"/>
        <end position="76"/>
    </location>
    <ligand>
        <name>NAD(+)</name>
        <dbReference type="ChEBI" id="CHEBI:57540"/>
    </ligand>
</feature>
<evidence type="ECO:0000256" key="2">
    <source>
        <dbReference type="ARBA" id="ARBA00012722"/>
    </source>
</evidence>
<feature type="domain" description="BRCT" evidence="16">
    <location>
        <begin position="581"/>
        <end position="659"/>
    </location>
</feature>
<dbReference type="InterPro" id="IPR010994">
    <property type="entry name" value="RuvA_2-like"/>
</dbReference>
<feature type="binding site" evidence="15">
    <location>
        <position position="129"/>
    </location>
    <ligand>
        <name>NAD(+)</name>
        <dbReference type="ChEBI" id="CHEBI:57540"/>
    </ligand>
</feature>
<keyword evidence="4 15" id="KW-0436">Ligase</keyword>
<dbReference type="InterPro" id="IPR036420">
    <property type="entry name" value="BRCT_dom_sf"/>
</dbReference>
<dbReference type="NCBIfam" id="NF005932">
    <property type="entry name" value="PRK07956.1"/>
    <property type="match status" value="1"/>
</dbReference>
<dbReference type="PROSITE" id="PS50172">
    <property type="entry name" value="BRCT"/>
    <property type="match status" value="1"/>
</dbReference>
<accession>A0A3S9T2J2</accession>
<evidence type="ECO:0000256" key="4">
    <source>
        <dbReference type="ARBA" id="ARBA00022598"/>
    </source>
</evidence>
<dbReference type="GO" id="GO:0003911">
    <property type="term" value="F:DNA ligase (NAD+) activity"/>
    <property type="evidence" value="ECO:0007669"/>
    <property type="project" value="UniProtKB-UniRule"/>
</dbReference>
<comment type="cofactor">
    <cofactor evidence="15">
        <name>Mg(2+)</name>
        <dbReference type="ChEBI" id="CHEBI:18420"/>
    </cofactor>
    <cofactor evidence="15">
        <name>Mn(2+)</name>
        <dbReference type="ChEBI" id="CHEBI:29035"/>
    </cofactor>
</comment>
<dbReference type="PIRSF" id="PIRSF001604">
    <property type="entry name" value="LigA"/>
    <property type="match status" value="1"/>
</dbReference>
<comment type="catalytic activity">
    <reaction evidence="13 15">
        <text>NAD(+) + (deoxyribonucleotide)n-3'-hydroxyl + 5'-phospho-(deoxyribonucleotide)m = (deoxyribonucleotide)n+m + AMP + beta-nicotinamide D-nucleotide.</text>
        <dbReference type="EC" id="6.5.1.2"/>
    </reaction>
</comment>
<keyword evidence="8 15" id="KW-0862">Zinc</keyword>
<dbReference type="SUPFAM" id="SSF52113">
    <property type="entry name" value="BRCT domain"/>
    <property type="match status" value="1"/>
</dbReference>
<dbReference type="Gene3D" id="3.40.50.10190">
    <property type="entry name" value="BRCT domain"/>
    <property type="match status" value="1"/>
</dbReference>
<sequence length="659" mass="74489">MAEELRKKIEYHDYRYYVLDDPEIADAEYDQLMRKLQRLEEEYPEIVTPDSPTQRVGGAPIDEFQKVVHRVPMLSLDNAFNEEELRAFDQRIKRLSGRKDLEYVVELKIDGLTAVLTYENGRLVRGATRGDGQVGEDVTHNIRTIKSIPLRLKKPVSIEIRGEVYMDKQGFKEMNKRREEKGESLFANPRNAAAGTVRQLDPRIAAERPLNYMAYDLIYLGEGGFTTHMEVLEYLEELGFKVNQRWLCFNIEEVIQITEEWTEKREELPFEIDGLVIKLNDLTLREKLGATSKSPRWAIAYKFPAQQRTTVVKDILPSVGRTGAITPVAILEPVEVAGSIVSRATLHNEDELKRKDVRIGDTVVIQKAGDVIPEVVKVVTSKRTGNEKEFKMPTECPVCGAKVVREPGEAVHRCTNNLGCPAQLREGIVHFVSRNAMNLEGVGPALIDQLLEKELIKDVADLYYLKKEDLVQLERMGEKSAQNVLAAIERSKERPLDRLIFALGIRHVGSNSARILTQKYKSIDELMNASVDDLLELDEIGPKIAESIVNFFKEERNRKLIEKLRRGGVKMAMAADEKESQADKSLAGKKFVFTGGLETLTRNEAKELVLSKGGKVSSSVSKKTDYVVVGKDPGSKYEKAKELGITILTEEEFKKLVQS</sequence>
<dbReference type="InterPro" id="IPR001679">
    <property type="entry name" value="DNA_ligase"/>
</dbReference>
<protein>
    <recommendedName>
        <fullName evidence="3 15">DNA ligase</fullName>
        <ecNumber evidence="2 15">6.5.1.2</ecNumber>
    </recommendedName>
    <alternativeName>
        <fullName evidence="15">Polydeoxyribonucleotide synthase [NAD(+)]</fullName>
    </alternativeName>
</protein>
<dbReference type="Pfam" id="PF03120">
    <property type="entry name" value="OB_DNA_ligase"/>
    <property type="match status" value="1"/>
</dbReference>
<keyword evidence="5 15" id="KW-0235">DNA replication</keyword>
<evidence type="ECO:0000256" key="7">
    <source>
        <dbReference type="ARBA" id="ARBA00022763"/>
    </source>
</evidence>
<dbReference type="SUPFAM" id="SSF47781">
    <property type="entry name" value="RuvA domain 2-like"/>
    <property type="match status" value="1"/>
</dbReference>
<dbReference type="InterPro" id="IPR041663">
    <property type="entry name" value="DisA/LigA_HHH"/>
</dbReference>
<dbReference type="FunFam" id="2.40.50.140:FF:000012">
    <property type="entry name" value="DNA ligase"/>
    <property type="match status" value="1"/>
</dbReference>
<evidence type="ECO:0000256" key="6">
    <source>
        <dbReference type="ARBA" id="ARBA00022723"/>
    </source>
</evidence>
<feature type="binding site" evidence="15">
    <location>
        <position position="163"/>
    </location>
    <ligand>
        <name>NAD(+)</name>
        <dbReference type="ChEBI" id="CHEBI:57540"/>
    </ligand>
</feature>